<evidence type="ECO:0000256" key="1">
    <source>
        <dbReference type="ARBA" id="ARBA00002791"/>
    </source>
</evidence>
<dbReference type="AlphaFoldDB" id="A0A388LLF3"/>
<dbReference type="Gene3D" id="3.40.30.10">
    <property type="entry name" value="Glutaredoxin"/>
    <property type="match status" value="1"/>
</dbReference>
<dbReference type="OrthoDB" id="67566at2759"/>
<evidence type="ECO:0000313" key="10">
    <source>
        <dbReference type="EMBL" id="GBG83042.1"/>
    </source>
</evidence>
<comment type="function">
    <text evidence="1">Subunit of the oligosaccharyl transferase (OST) complex that catalyzes the initial transfer of a defined glycan (Glc(3)Man(9)GlcNAc(2) in eukaryotes) from the lipid carrier dolichol-pyrophosphate to an asparagine residue within an Asn-X-Ser/Thr consensus motif in nascent polypeptide chains, the first step in protein N-glycosylation. N-glycosylation occurs cotranslationally and the complex associates with the Sec61 complex at the channel-forming translocon complex that mediates protein translocation across the endoplasmic reticulum (ER). All subunits are required for a maximal enzyme activity.</text>
</comment>
<feature type="transmembrane region" description="Helical" evidence="9">
    <location>
        <begin position="321"/>
        <end position="337"/>
    </location>
</feature>
<keyword evidence="11" id="KW-1185">Reference proteome</keyword>
<dbReference type="STRING" id="69332.A0A388LLF3"/>
<protein>
    <recommendedName>
        <fullName evidence="12">Magnesium transporter protein 1</fullName>
    </recommendedName>
</protein>
<dbReference type="EMBL" id="BFEA01000426">
    <property type="protein sequence ID" value="GBG83042.1"/>
    <property type="molecule type" value="Genomic_DNA"/>
</dbReference>
<dbReference type="Pfam" id="PF04756">
    <property type="entry name" value="OST3_OST6"/>
    <property type="match status" value="1"/>
</dbReference>
<comment type="caution">
    <text evidence="10">The sequence shown here is derived from an EMBL/GenBank/DDBJ whole genome shotgun (WGS) entry which is preliminary data.</text>
</comment>
<evidence type="ECO:0000256" key="6">
    <source>
        <dbReference type="ARBA" id="ARBA00022824"/>
    </source>
</evidence>
<evidence type="ECO:0000256" key="3">
    <source>
        <dbReference type="ARBA" id="ARBA00009561"/>
    </source>
</evidence>
<dbReference type="Gramene" id="GBG83042">
    <property type="protein sequence ID" value="GBG83042"/>
    <property type="gene ID" value="CBR_g36660"/>
</dbReference>
<evidence type="ECO:0000256" key="8">
    <source>
        <dbReference type="ARBA" id="ARBA00023136"/>
    </source>
</evidence>
<evidence type="ECO:0000256" key="9">
    <source>
        <dbReference type="SAM" id="Phobius"/>
    </source>
</evidence>
<comment type="subcellular location">
    <subcellularLocation>
        <location evidence="2">Endoplasmic reticulum membrane</location>
        <topology evidence="2">Multi-pass membrane protein</topology>
    </subcellularLocation>
</comment>
<dbReference type="OMA" id="VLFGMYS"/>
<reference evidence="10 11" key="1">
    <citation type="journal article" date="2018" name="Cell">
        <title>The Chara Genome: Secondary Complexity and Implications for Plant Terrestrialization.</title>
        <authorList>
            <person name="Nishiyama T."/>
            <person name="Sakayama H."/>
            <person name="Vries J.D."/>
            <person name="Buschmann H."/>
            <person name="Saint-Marcoux D."/>
            <person name="Ullrich K.K."/>
            <person name="Haas F.B."/>
            <person name="Vanderstraeten L."/>
            <person name="Becker D."/>
            <person name="Lang D."/>
            <person name="Vosolsobe S."/>
            <person name="Rombauts S."/>
            <person name="Wilhelmsson P.K.I."/>
            <person name="Janitza P."/>
            <person name="Kern R."/>
            <person name="Heyl A."/>
            <person name="Rumpler F."/>
            <person name="Villalobos L.I.A.C."/>
            <person name="Clay J.M."/>
            <person name="Skokan R."/>
            <person name="Toyoda A."/>
            <person name="Suzuki Y."/>
            <person name="Kagoshima H."/>
            <person name="Schijlen E."/>
            <person name="Tajeshwar N."/>
            <person name="Catarino B."/>
            <person name="Hetherington A.J."/>
            <person name="Saltykova A."/>
            <person name="Bonnot C."/>
            <person name="Breuninger H."/>
            <person name="Symeonidi A."/>
            <person name="Radhakrishnan G.V."/>
            <person name="Van Nieuwerburgh F."/>
            <person name="Deforce D."/>
            <person name="Chang C."/>
            <person name="Karol K.G."/>
            <person name="Hedrich R."/>
            <person name="Ulvskov P."/>
            <person name="Glockner G."/>
            <person name="Delwiche C.F."/>
            <person name="Petrasek J."/>
            <person name="Van de Peer Y."/>
            <person name="Friml J."/>
            <person name="Beilby M."/>
            <person name="Dolan L."/>
            <person name="Kohara Y."/>
            <person name="Sugano S."/>
            <person name="Fujiyama A."/>
            <person name="Delaux P.-M."/>
            <person name="Quint M."/>
            <person name="TheiBen G."/>
            <person name="Hagemann M."/>
            <person name="Harholt J."/>
            <person name="Dunand C."/>
            <person name="Zachgo S."/>
            <person name="Langdale J."/>
            <person name="Maumus F."/>
            <person name="Straeten D.V.D."/>
            <person name="Gould S.B."/>
            <person name="Rensing S.A."/>
        </authorList>
    </citation>
    <scope>NUCLEOTIDE SEQUENCE [LARGE SCALE GENOMIC DNA]</scope>
    <source>
        <strain evidence="10 11">S276</strain>
    </source>
</reference>
<feature type="transmembrane region" description="Helical" evidence="9">
    <location>
        <begin position="236"/>
        <end position="257"/>
    </location>
</feature>
<keyword evidence="6" id="KW-0256">Endoplasmic reticulum</keyword>
<keyword evidence="5" id="KW-0732">Signal</keyword>
<evidence type="ECO:0000256" key="5">
    <source>
        <dbReference type="ARBA" id="ARBA00022729"/>
    </source>
</evidence>
<evidence type="ECO:0000256" key="2">
    <source>
        <dbReference type="ARBA" id="ARBA00004477"/>
    </source>
</evidence>
<dbReference type="GO" id="GO:0008250">
    <property type="term" value="C:oligosaccharyltransferase complex"/>
    <property type="evidence" value="ECO:0007669"/>
    <property type="project" value="TreeGrafter"/>
</dbReference>
<dbReference type="PANTHER" id="PTHR12692:SF0">
    <property type="entry name" value="GH11935P"/>
    <property type="match status" value="1"/>
</dbReference>
<dbReference type="Proteomes" id="UP000265515">
    <property type="component" value="Unassembled WGS sequence"/>
</dbReference>
<sequence length="357" mass="40234">MECRGVWKVFSRREVVLAAALQVLLCFGGVLSVGGFSAPQDPRTEELLELQRRTTDGVIRLDADRFKRLAQGSEPRAYSLIIFFDADQLRSNQDLKLEELRREFGYVATAFIRTHKDDLAVRRRLFFADVEFGQTAAAFQAFNVMALPHIRHVPPSSGMTKPAEREDMDPAAHARTAEGIAGFVTSRTGLPMGVIVRPPPVTKFQILLTAVVFIVASPFVGRPLWQTRHLLLDPRVWCVGAFLIYFFSVSGGMYNIIRGMPMLMLDRNQDRNQPRKFVFFYKGSGVQLGAEGFIVGSLYTGVGALVALMTHVLPKCQSTRVVRLCCYVALIGAFYMVRKVVELDNWKTGYRIRTYWP</sequence>
<keyword evidence="4 9" id="KW-0812">Transmembrane</keyword>
<feature type="transmembrane region" description="Helical" evidence="9">
    <location>
        <begin position="288"/>
        <end position="309"/>
    </location>
</feature>
<organism evidence="10 11">
    <name type="scientific">Chara braunii</name>
    <name type="common">Braun's stonewort</name>
    <dbReference type="NCBI Taxonomy" id="69332"/>
    <lineage>
        <taxon>Eukaryota</taxon>
        <taxon>Viridiplantae</taxon>
        <taxon>Streptophyta</taxon>
        <taxon>Charophyceae</taxon>
        <taxon>Charales</taxon>
        <taxon>Characeae</taxon>
        <taxon>Chara</taxon>
    </lineage>
</organism>
<evidence type="ECO:0000256" key="7">
    <source>
        <dbReference type="ARBA" id="ARBA00022989"/>
    </source>
</evidence>
<evidence type="ECO:0000313" key="11">
    <source>
        <dbReference type="Proteomes" id="UP000265515"/>
    </source>
</evidence>
<accession>A0A388LLF3</accession>
<keyword evidence="8 9" id="KW-0472">Membrane</keyword>
<evidence type="ECO:0008006" key="12">
    <source>
        <dbReference type="Google" id="ProtNLM"/>
    </source>
</evidence>
<feature type="transmembrane region" description="Helical" evidence="9">
    <location>
        <begin position="204"/>
        <end position="224"/>
    </location>
</feature>
<name>A0A388LLF3_CHABU</name>
<dbReference type="GO" id="GO:0018279">
    <property type="term" value="P:protein N-linked glycosylation via asparagine"/>
    <property type="evidence" value="ECO:0007669"/>
    <property type="project" value="TreeGrafter"/>
</dbReference>
<keyword evidence="7 9" id="KW-1133">Transmembrane helix</keyword>
<evidence type="ECO:0000256" key="4">
    <source>
        <dbReference type="ARBA" id="ARBA00022692"/>
    </source>
</evidence>
<dbReference type="PANTHER" id="PTHR12692">
    <property type="entry name" value="DOLICHYL-DIPHOSPHOOLIGOSACCHARIDE--PROTEIN GLYCOSYLTRANSFERASE-RELATED"/>
    <property type="match status" value="1"/>
</dbReference>
<gene>
    <name evidence="10" type="ORF">CBR_g36660</name>
</gene>
<proteinExistence type="inferred from homology"/>
<dbReference type="InterPro" id="IPR021149">
    <property type="entry name" value="OligosaccharylTrfase_OST3/OST6"/>
</dbReference>
<comment type="similarity">
    <text evidence="3">Belongs to the OST3/OST6 family.</text>
</comment>